<dbReference type="InterPro" id="IPR051169">
    <property type="entry name" value="NADH-Q_oxidoreductase"/>
</dbReference>
<gene>
    <name evidence="7" type="ORF">J2800_003438</name>
</gene>
<dbReference type="PRINTS" id="PR00411">
    <property type="entry name" value="PNDRDTASEI"/>
</dbReference>
<dbReference type="SUPFAM" id="SSF51905">
    <property type="entry name" value="FAD/NAD(P)-binding domain"/>
    <property type="match status" value="1"/>
</dbReference>
<organism evidence="7 8">
    <name type="scientific">Caulobacter rhizosphaerae</name>
    <dbReference type="NCBI Taxonomy" id="2010972"/>
    <lineage>
        <taxon>Bacteria</taxon>
        <taxon>Pseudomonadati</taxon>
        <taxon>Pseudomonadota</taxon>
        <taxon>Alphaproteobacteria</taxon>
        <taxon>Caulobacterales</taxon>
        <taxon>Caulobacteraceae</taxon>
        <taxon>Caulobacter</taxon>
    </lineage>
</organism>
<accession>A0ABU1N2X1</accession>
<dbReference type="Proteomes" id="UP001262754">
    <property type="component" value="Unassembled WGS sequence"/>
</dbReference>
<sequence>MAGMHYDIVIVGGGAGGLELAARLGRKLGPKAGKERVLLIDRSSFHIWKPTLHEVAAGTLDTHQEGLSYSILGRANHFSFLLGELDSFDPVAKRLSLKPILAEGGKVLVPERGVTFSWGVLAIGSGSNLFGTPGADQAHLLERTEDAEAFHTRLLAAFMKASFSTEKTMSVAIVGGGATGVELSAELIEAHRELLDSLGAEQRFRLDIAIVEAAPRILGGLPEKISDQATVALERKGVRVHTGAKVVAVHPDRLETSQGDIPADLIVWAAGVKAAPTNADYGLEINRTNQFVVNERLETSAPDVWALGDCAAAPWVGTEGKEGRIIPARAQAAHQQASYLAKALIARMGQRRVEAPFVYRDFGSLLSLGENKGVGALMGGLGGPNFFVEGLIAKWAYISLHLDHHRAIMGTPKTIVLALARLLQQRVAGRLKLH</sequence>
<comment type="caution">
    <text evidence="7">The sequence shown here is derived from an EMBL/GenBank/DDBJ whole genome shotgun (WGS) entry which is preliminary data.</text>
</comment>
<evidence type="ECO:0000256" key="1">
    <source>
        <dbReference type="ARBA" id="ARBA00001974"/>
    </source>
</evidence>
<dbReference type="InterPro" id="IPR036188">
    <property type="entry name" value="FAD/NAD-bd_sf"/>
</dbReference>
<evidence type="ECO:0000313" key="7">
    <source>
        <dbReference type="EMBL" id="MDR6532678.1"/>
    </source>
</evidence>
<evidence type="ECO:0000256" key="2">
    <source>
        <dbReference type="ARBA" id="ARBA00005272"/>
    </source>
</evidence>
<comment type="cofactor">
    <cofactor evidence="1">
        <name>FAD</name>
        <dbReference type="ChEBI" id="CHEBI:57692"/>
    </cofactor>
</comment>
<keyword evidence="4" id="KW-0274">FAD</keyword>
<feature type="domain" description="FAD/NAD(P)-binding" evidence="6">
    <location>
        <begin position="6"/>
        <end position="337"/>
    </location>
</feature>
<dbReference type="EMBL" id="JAVDRL010000010">
    <property type="protein sequence ID" value="MDR6532678.1"/>
    <property type="molecule type" value="Genomic_DNA"/>
</dbReference>
<name>A0ABU1N2X1_9CAUL</name>
<protein>
    <submittedName>
        <fullName evidence="7">NADH dehydrogenase</fullName>
    </submittedName>
</protein>
<keyword evidence="8" id="KW-1185">Reference proteome</keyword>
<evidence type="ECO:0000313" key="8">
    <source>
        <dbReference type="Proteomes" id="UP001262754"/>
    </source>
</evidence>
<reference evidence="7 8" key="1">
    <citation type="submission" date="2023-07" db="EMBL/GenBank/DDBJ databases">
        <title>Sorghum-associated microbial communities from plants grown in Nebraska, USA.</title>
        <authorList>
            <person name="Schachtman D."/>
        </authorList>
    </citation>
    <scope>NUCLEOTIDE SEQUENCE [LARGE SCALE GENOMIC DNA]</scope>
    <source>
        <strain evidence="7 8">DS2154</strain>
    </source>
</reference>
<evidence type="ECO:0000256" key="4">
    <source>
        <dbReference type="ARBA" id="ARBA00022827"/>
    </source>
</evidence>
<keyword evidence="3" id="KW-0285">Flavoprotein</keyword>
<evidence type="ECO:0000259" key="6">
    <source>
        <dbReference type="Pfam" id="PF07992"/>
    </source>
</evidence>
<dbReference type="PANTHER" id="PTHR42913">
    <property type="entry name" value="APOPTOSIS-INDUCING FACTOR 1"/>
    <property type="match status" value="1"/>
</dbReference>
<proteinExistence type="inferred from homology"/>
<keyword evidence="5" id="KW-0560">Oxidoreductase</keyword>
<comment type="similarity">
    <text evidence="2">Belongs to the NADH dehydrogenase family.</text>
</comment>
<evidence type="ECO:0000256" key="3">
    <source>
        <dbReference type="ARBA" id="ARBA00022630"/>
    </source>
</evidence>
<dbReference type="Gene3D" id="3.50.50.100">
    <property type="match status" value="1"/>
</dbReference>
<dbReference type="PRINTS" id="PR00368">
    <property type="entry name" value="FADPNR"/>
</dbReference>
<evidence type="ECO:0000256" key="5">
    <source>
        <dbReference type="ARBA" id="ARBA00023002"/>
    </source>
</evidence>
<dbReference type="Pfam" id="PF07992">
    <property type="entry name" value="Pyr_redox_2"/>
    <property type="match status" value="1"/>
</dbReference>
<dbReference type="PANTHER" id="PTHR42913:SF3">
    <property type="entry name" value="64 KDA MITOCHONDRIAL NADH DEHYDROGENASE (EUROFUNG)"/>
    <property type="match status" value="1"/>
</dbReference>
<dbReference type="InterPro" id="IPR023753">
    <property type="entry name" value="FAD/NAD-binding_dom"/>
</dbReference>